<proteinExistence type="predicted"/>
<dbReference type="WBParaSite" id="Minc3s01831g26596">
    <property type="protein sequence ID" value="Minc3s01831g26596"/>
    <property type="gene ID" value="Minc3s01831g26596"/>
</dbReference>
<name>A0A914MJ97_MELIC</name>
<reference evidence="2" key="1">
    <citation type="submission" date="2022-11" db="UniProtKB">
        <authorList>
            <consortium name="WormBaseParasite"/>
        </authorList>
    </citation>
    <scope>IDENTIFICATION</scope>
</reference>
<accession>A0A914MJ97</accession>
<protein>
    <submittedName>
        <fullName evidence="2">Uncharacterized protein</fullName>
    </submittedName>
</protein>
<dbReference type="Proteomes" id="UP000887563">
    <property type="component" value="Unplaced"/>
</dbReference>
<keyword evidence="1" id="KW-1185">Reference proteome</keyword>
<sequence length="58" mass="6723">MEKINKEDNDVLLIRGIMMFHASNVNFFEKRGVKAFCPASIPLIDETNFEKTICFKEV</sequence>
<evidence type="ECO:0000313" key="2">
    <source>
        <dbReference type="WBParaSite" id="Minc3s01831g26596"/>
    </source>
</evidence>
<evidence type="ECO:0000313" key="1">
    <source>
        <dbReference type="Proteomes" id="UP000887563"/>
    </source>
</evidence>
<dbReference type="AlphaFoldDB" id="A0A914MJ97"/>
<organism evidence="1 2">
    <name type="scientific">Meloidogyne incognita</name>
    <name type="common">Southern root-knot nematode worm</name>
    <name type="synonym">Oxyuris incognita</name>
    <dbReference type="NCBI Taxonomy" id="6306"/>
    <lineage>
        <taxon>Eukaryota</taxon>
        <taxon>Metazoa</taxon>
        <taxon>Ecdysozoa</taxon>
        <taxon>Nematoda</taxon>
        <taxon>Chromadorea</taxon>
        <taxon>Rhabditida</taxon>
        <taxon>Tylenchina</taxon>
        <taxon>Tylenchomorpha</taxon>
        <taxon>Tylenchoidea</taxon>
        <taxon>Meloidogynidae</taxon>
        <taxon>Meloidogyninae</taxon>
        <taxon>Meloidogyne</taxon>
        <taxon>Meloidogyne incognita group</taxon>
    </lineage>
</organism>